<gene>
    <name evidence="8" type="ORF">ISF26_16280</name>
</gene>
<dbReference type="Gene3D" id="3.40.50.2300">
    <property type="match status" value="1"/>
</dbReference>
<accession>A0ABY3PI77</accession>
<dbReference type="PANTHER" id="PTHR48111">
    <property type="entry name" value="REGULATOR OF RPOS"/>
    <property type="match status" value="1"/>
</dbReference>
<dbReference type="SUPFAM" id="SSF52172">
    <property type="entry name" value="CheY-like"/>
    <property type="match status" value="1"/>
</dbReference>
<dbReference type="SMART" id="SM00862">
    <property type="entry name" value="Trans_reg_C"/>
    <property type="match status" value="1"/>
</dbReference>
<evidence type="ECO:0000313" key="8">
    <source>
        <dbReference type="EMBL" id="UFP93347.1"/>
    </source>
</evidence>
<keyword evidence="3 5" id="KW-0238">DNA-binding</keyword>
<evidence type="ECO:0000313" key="9">
    <source>
        <dbReference type="Proteomes" id="UP001054846"/>
    </source>
</evidence>
<dbReference type="InterPro" id="IPR011006">
    <property type="entry name" value="CheY-like_superfamily"/>
</dbReference>
<reference evidence="8 9" key="1">
    <citation type="journal article" date="2021" name="Genome Biol. Evol.">
        <title>Complete Genome Sequencing of a Novel Gloeobacter Species from a Waterfall Cave in Mexico.</title>
        <authorList>
            <person name="Saw J.H."/>
            <person name="Cardona T."/>
            <person name="Montejano G."/>
        </authorList>
    </citation>
    <scope>NUCLEOTIDE SEQUENCE [LARGE SCALE GENOMIC DNA]</scope>
    <source>
        <strain evidence="8">MG652769</strain>
    </source>
</reference>
<name>A0ABY3PI77_9CYAN</name>
<dbReference type="PROSITE" id="PS50110">
    <property type="entry name" value="RESPONSE_REGULATORY"/>
    <property type="match status" value="1"/>
</dbReference>
<dbReference type="Gene3D" id="1.10.10.10">
    <property type="entry name" value="Winged helix-like DNA-binding domain superfamily/Winged helix DNA-binding domain"/>
    <property type="match status" value="1"/>
</dbReference>
<dbReference type="PANTHER" id="PTHR48111:SF40">
    <property type="entry name" value="PHOSPHATE REGULON TRANSCRIPTIONAL REGULATORY PROTEIN PHOB"/>
    <property type="match status" value="1"/>
</dbReference>
<feature type="modified residue" description="4-aspartylphosphate" evidence="4">
    <location>
        <position position="53"/>
    </location>
</feature>
<dbReference type="Proteomes" id="UP001054846">
    <property type="component" value="Chromosome"/>
</dbReference>
<dbReference type="SMART" id="SM00448">
    <property type="entry name" value="REC"/>
    <property type="match status" value="1"/>
</dbReference>
<evidence type="ECO:0000256" key="1">
    <source>
        <dbReference type="ARBA" id="ARBA00022553"/>
    </source>
</evidence>
<keyword evidence="2" id="KW-0902">Two-component regulatory system</keyword>
<dbReference type="EMBL" id="CP063845">
    <property type="protein sequence ID" value="UFP93347.1"/>
    <property type="molecule type" value="Genomic_DNA"/>
</dbReference>
<feature type="domain" description="Response regulatory" evidence="6">
    <location>
        <begin position="4"/>
        <end position="118"/>
    </location>
</feature>
<evidence type="ECO:0000256" key="5">
    <source>
        <dbReference type="PROSITE-ProRule" id="PRU01091"/>
    </source>
</evidence>
<evidence type="ECO:0000256" key="4">
    <source>
        <dbReference type="PROSITE-ProRule" id="PRU00169"/>
    </source>
</evidence>
<dbReference type="InterPro" id="IPR001867">
    <property type="entry name" value="OmpR/PhoB-type_DNA-bd"/>
</dbReference>
<feature type="domain" description="OmpR/PhoB-type" evidence="7">
    <location>
        <begin position="127"/>
        <end position="226"/>
    </location>
</feature>
<dbReference type="Pfam" id="PF00486">
    <property type="entry name" value="Trans_reg_C"/>
    <property type="match status" value="1"/>
</dbReference>
<dbReference type="InterPro" id="IPR039420">
    <property type="entry name" value="WalR-like"/>
</dbReference>
<keyword evidence="9" id="KW-1185">Reference proteome</keyword>
<dbReference type="CDD" id="cd00383">
    <property type="entry name" value="trans_reg_C"/>
    <property type="match status" value="1"/>
</dbReference>
<dbReference type="RefSeq" id="WP_230840348.1">
    <property type="nucleotide sequence ID" value="NZ_CP063845.1"/>
</dbReference>
<sequence>MSNPILVVEDDETLAQVLRKTLESEGYTVTLARDGRAALELGREPGLQLIILDLMLPRMSGLEVCQRLRSENVVTPIIMLTARGLDTDKVFGLRLGADDYLSKPFNIDELLARIEAVLRRTHQSKPSQHVSVGDLEIDFQRMSVCKNRQKLDLSSREFQVLECLFRNAGQTVDREKIYQEVWGYDTAVTNRTIDFHIARLRSKLEDNPKEPRYILTVHGSGYRFVVPEA</sequence>
<evidence type="ECO:0000259" key="6">
    <source>
        <dbReference type="PROSITE" id="PS50110"/>
    </source>
</evidence>
<dbReference type="Gene3D" id="6.10.250.690">
    <property type="match status" value="1"/>
</dbReference>
<feature type="DNA-binding region" description="OmpR/PhoB-type" evidence="5">
    <location>
        <begin position="127"/>
        <end position="226"/>
    </location>
</feature>
<evidence type="ECO:0000259" key="7">
    <source>
        <dbReference type="PROSITE" id="PS51755"/>
    </source>
</evidence>
<keyword evidence="1 4" id="KW-0597">Phosphoprotein</keyword>
<organism evidence="8 9">
    <name type="scientific">Gloeobacter morelensis MG652769</name>
    <dbReference type="NCBI Taxonomy" id="2781736"/>
    <lineage>
        <taxon>Bacteria</taxon>
        <taxon>Bacillati</taxon>
        <taxon>Cyanobacteriota</taxon>
        <taxon>Cyanophyceae</taxon>
        <taxon>Gloeobacterales</taxon>
        <taxon>Gloeobacteraceae</taxon>
        <taxon>Gloeobacter</taxon>
        <taxon>Gloeobacter morelensis</taxon>
    </lineage>
</organism>
<evidence type="ECO:0000256" key="2">
    <source>
        <dbReference type="ARBA" id="ARBA00023012"/>
    </source>
</evidence>
<dbReference type="InterPro" id="IPR001789">
    <property type="entry name" value="Sig_transdc_resp-reg_receiver"/>
</dbReference>
<evidence type="ECO:0000256" key="3">
    <source>
        <dbReference type="ARBA" id="ARBA00023125"/>
    </source>
</evidence>
<dbReference type="PROSITE" id="PS51755">
    <property type="entry name" value="OMPR_PHOB"/>
    <property type="match status" value="1"/>
</dbReference>
<dbReference type="InterPro" id="IPR036388">
    <property type="entry name" value="WH-like_DNA-bd_sf"/>
</dbReference>
<proteinExistence type="predicted"/>
<dbReference type="CDD" id="cd17574">
    <property type="entry name" value="REC_OmpR"/>
    <property type="match status" value="1"/>
</dbReference>
<protein>
    <submittedName>
        <fullName evidence="8">Response regulator transcription factor</fullName>
    </submittedName>
</protein>
<dbReference type="Pfam" id="PF00072">
    <property type="entry name" value="Response_reg"/>
    <property type="match status" value="1"/>
</dbReference>